<accession>A0A6P1MB78</accession>
<dbReference type="GO" id="GO:0016747">
    <property type="term" value="F:acyltransferase activity, transferring groups other than amino-acyl groups"/>
    <property type="evidence" value="ECO:0007669"/>
    <property type="project" value="InterPro"/>
</dbReference>
<dbReference type="AlphaFoldDB" id="A0A6P1MB78"/>
<dbReference type="InterPro" id="IPR000182">
    <property type="entry name" value="GNAT_dom"/>
</dbReference>
<reference evidence="2 3" key="1">
    <citation type="submission" date="2020-01" db="EMBL/GenBank/DDBJ databases">
        <title>Genomic analysis of Aminipila sp. CBA3637.</title>
        <authorList>
            <person name="Kim Y.B."/>
            <person name="Roh S.W."/>
        </authorList>
    </citation>
    <scope>NUCLEOTIDE SEQUENCE [LARGE SCALE GENOMIC DNA]</scope>
    <source>
        <strain evidence="2 3">CBA3637</strain>
    </source>
</reference>
<keyword evidence="2" id="KW-0808">Transferase</keyword>
<evidence type="ECO:0000313" key="2">
    <source>
        <dbReference type="EMBL" id="QHI71292.1"/>
    </source>
</evidence>
<sequence length="193" mass="23335">MNLYNRIKNKYIIKEYQLVYYINSINRAMINGNFQFAKADIHDVELIRDLYYTEFSHNKYNIYIKRLEDPNNIIIVCKYKGEICGYFNMSFKNTLESGINEYIKVSDKETYFYDDYVFEKFRGNGIHMQSILYRIEIAKEKGRNKILVNIYSNNRVSLKEYQSVGFNIIKFYKRNKITNKLITFDIDREKNDK</sequence>
<dbReference type="InterPro" id="IPR016181">
    <property type="entry name" value="Acyl_CoA_acyltransferase"/>
</dbReference>
<name>A0A6P1MB78_9FIRM</name>
<organism evidence="2 3">
    <name type="scientific">Aminipila terrae</name>
    <dbReference type="NCBI Taxonomy" id="2697030"/>
    <lineage>
        <taxon>Bacteria</taxon>
        <taxon>Bacillati</taxon>
        <taxon>Bacillota</taxon>
        <taxon>Clostridia</taxon>
        <taxon>Peptostreptococcales</taxon>
        <taxon>Anaerovoracaceae</taxon>
        <taxon>Aminipila</taxon>
    </lineage>
</organism>
<dbReference type="KEGG" id="amic:Ami3637_01770"/>
<dbReference type="Gene3D" id="3.40.630.30">
    <property type="match status" value="1"/>
</dbReference>
<feature type="domain" description="N-acetyltransferase" evidence="1">
    <location>
        <begin position="34"/>
        <end position="187"/>
    </location>
</feature>
<proteinExistence type="predicted"/>
<dbReference type="SUPFAM" id="SSF55729">
    <property type="entry name" value="Acyl-CoA N-acyltransferases (Nat)"/>
    <property type="match status" value="1"/>
</dbReference>
<gene>
    <name evidence="2" type="ORF">Ami3637_01770</name>
</gene>
<keyword evidence="3" id="KW-1185">Reference proteome</keyword>
<dbReference type="Pfam" id="PF00583">
    <property type="entry name" value="Acetyltransf_1"/>
    <property type="match status" value="1"/>
</dbReference>
<dbReference type="RefSeq" id="WP_162361067.1">
    <property type="nucleotide sequence ID" value="NZ_CP047591.1"/>
</dbReference>
<dbReference type="EMBL" id="CP047591">
    <property type="protein sequence ID" value="QHI71292.1"/>
    <property type="molecule type" value="Genomic_DNA"/>
</dbReference>
<evidence type="ECO:0000313" key="3">
    <source>
        <dbReference type="Proteomes" id="UP000463883"/>
    </source>
</evidence>
<protein>
    <submittedName>
        <fullName evidence="2">GNAT family N-acetyltransferase</fullName>
    </submittedName>
</protein>
<dbReference type="PROSITE" id="PS51186">
    <property type="entry name" value="GNAT"/>
    <property type="match status" value="1"/>
</dbReference>
<evidence type="ECO:0000259" key="1">
    <source>
        <dbReference type="PROSITE" id="PS51186"/>
    </source>
</evidence>
<dbReference type="Proteomes" id="UP000463883">
    <property type="component" value="Chromosome"/>
</dbReference>